<keyword evidence="2" id="KW-1185">Reference proteome</keyword>
<name>A0ACC2XUX1_9TREE</name>
<dbReference type="Proteomes" id="UP001234202">
    <property type="component" value="Unassembled WGS sequence"/>
</dbReference>
<protein>
    <submittedName>
        <fullName evidence="1">Uncharacterized protein</fullName>
    </submittedName>
</protein>
<reference evidence="1" key="1">
    <citation type="submission" date="2023-04" db="EMBL/GenBank/DDBJ databases">
        <title>Draft Genome sequencing of Naganishia species isolated from polar environments using Oxford Nanopore Technology.</title>
        <authorList>
            <person name="Leo P."/>
            <person name="Venkateswaran K."/>
        </authorList>
    </citation>
    <scope>NUCLEOTIDE SEQUENCE</scope>
    <source>
        <strain evidence="1">DBVPG 5303</strain>
    </source>
</reference>
<evidence type="ECO:0000313" key="1">
    <source>
        <dbReference type="EMBL" id="KAJ9126482.1"/>
    </source>
</evidence>
<comment type="caution">
    <text evidence="1">The sequence shown here is derived from an EMBL/GenBank/DDBJ whole genome shotgun (WGS) entry which is preliminary data.</text>
</comment>
<evidence type="ECO:0000313" key="2">
    <source>
        <dbReference type="Proteomes" id="UP001234202"/>
    </source>
</evidence>
<sequence length="844" mass="94687">MAVTASPSPVPATSERMKRSSRLLGVRDFANASPRVKSISSESSVSNADKVTVCVRFKPPSSPDCYHAYEFSEDGTTLTLSNTHPTVVKRNGKAGREKEYTHRFSGVYLSPEPTLALYEKQIAPLVAKAMAGFNSTIFAYGQTGSGKTHTMSGTSEDVGIIPLAVSGVFEAIEQNPGRQYLLRVSYLEIYNETLRDMLPSSKAPVNEKDRPVIHVVDGNVVVRPLQEEIVRTPEEVLGLLERGQRNRRVGATDWNERSSRSHCVFTMTIESRDGEDLRQSRLSLIDLAGSEKAASNQERLAEGKHINRSLLALGTVIELLSDKNRRPGSHIPYRNSKLTHLLESALGGNANIAVICTLSAETHHSSETLESLKFASRCAQVETQATQGIVASSEKALLQAKEEEISKLREQISTLTSSRQKEAIQEEHDAPEAQHKLHDELELLEERRNRLVEQLRILNSEILSSHSSSSSAVASTIGQLMRRRVSDFIRAHPGKVMQAADPATPSRRAVSSKITLIDEDDSSDNNISSDLFKAYKRQRSVDKEHHNVLLARLTAAESVTAEFQTMKQEVERLKQCLVAESAKSQELMEQLLGRDRLEAQQNRRIRDLESRLSAAVTEGEELKTKRSLSQPAMLPSLNEAGLPLEPSHNKHRTNSPQQKLSDPVTISDRQKVQCSTCELYIERSRTQETIIQGQQSTNRALMEKVGEWQQRVHDQDALIQRLLPKMQQVIQKENTFEEPVKENFAPATPDKKVKAVERTEPREYGSPYRTHISHNSSSKPYLYNDRPRPLPMTETQESNFSPRGHRRVTIEHDIHKLQSMNRVDKTRSLFLSPDRTSSDISEFR</sequence>
<dbReference type="EMBL" id="JASBWV010000005">
    <property type="protein sequence ID" value="KAJ9126482.1"/>
    <property type="molecule type" value="Genomic_DNA"/>
</dbReference>
<accession>A0ACC2XUX1</accession>
<gene>
    <name evidence="1" type="ORF">QFC24_002225</name>
</gene>
<organism evidence="1 2">
    <name type="scientific">Naganishia onofrii</name>
    <dbReference type="NCBI Taxonomy" id="1851511"/>
    <lineage>
        <taxon>Eukaryota</taxon>
        <taxon>Fungi</taxon>
        <taxon>Dikarya</taxon>
        <taxon>Basidiomycota</taxon>
        <taxon>Agaricomycotina</taxon>
        <taxon>Tremellomycetes</taxon>
        <taxon>Filobasidiales</taxon>
        <taxon>Filobasidiaceae</taxon>
        <taxon>Naganishia</taxon>
    </lineage>
</organism>
<proteinExistence type="predicted"/>